<accession>A0A7R8W4K0</accession>
<reference evidence="1" key="1">
    <citation type="submission" date="2020-11" db="EMBL/GenBank/DDBJ databases">
        <authorList>
            <person name="Tran Van P."/>
        </authorList>
    </citation>
    <scope>NUCLEOTIDE SEQUENCE</scope>
</reference>
<proteinExistence type="predicted"/>
<evidence type="ECO:0000313" key="1">
    <source>
        <dbReference type="EMBL" id="CAD7224252.1"/>
    </source>
</evidence>
<dbReference type="AlphaFoldDB" id="A0A7R8W4K0"/>
<name>A0A7R8W4K0_9CRUS</name>
<sequence length="196" mass="21434">MKFFRFIFYLVGFLPILKTKAQAEYTPLANKIVDEALSQISCPLKQMDFSPFLAGNTYYQDTSTVLSLNAIAQPYYEAGEGFIGVNVNVTFPSVKIKYDVTMDFALGQYKRVGSLVEPIGDFSLSITTAMPSIPFNALKSSLEGGVGNNLLKAQLNAKMQSLIDVMDDAIVEYIGMSKACCTAAVAPMSLLSKRSF</sequence>
<gene>
    <name evidence="1" type="ORF">CTOB1V02_LOCUS2222</name>
</gene>
<dbReference type="EMBL" id="OB660337">
    <property type="protein sequence ID" value="CAD7224252.1"/>
    <property type="molecule type" value="Genomic_DNA"/>
</dbReference>
<protein>
    <submittedName>
        <fullName evidence="1">Uncharacterized protein</fullName>
    </submittedName>
</protein>
<organism evidence="1">
    <name type="scientific">Cyprideis torosa</name>
    <dbReference type="NCBI Taxonomy" id="163714"/>
    <lineage>
        <taxon>Eukaryota</taxon>
        <taxon>Metazoa</taxon>
        <taxon>Ecdysozoa</taxon>
        <taxon>Arthropoda</taxon>
        <taxon>Crustacea</taxon>
        <taxon>Oligostraca</taxon>
        <taxon>Ostracoda</taxon>
        <taxon>Podocopa</taxon>
        <taxon>Podocopida</taxon>
        <taxon>Cytherocopina</taxon>
        <taxon>Cytheroidea</taxon>
        <taxon>Cytherideidae</taxon>
        <taxon>Cyprideis</taxon>
    </lineage>
</organism>